<reference evidence="2 3" key="1">
    <citation type="submission" date="2020-11" db="EMBL/GenBank/DDBJ databases">
        <title>Winogradskyella marina sp. nov., isolated from marine sediment.</title>
        <authorList>
            <person name="Bo J."/>
            <person name="Wang S."/>
            <person name="Song X."/>
            <person name="Du Z."/>
        </authorList>
    </citation>
    <scope>NUCLEOTIDE SEQUENCE [LARGE SCALE GENOMIC DNA]</scope>
    <source>
        <strain evidence="2 3">F6397</strain>
    </source>
</reference>
<dbReference type="PROSITE" id="PS51352">
    <property type="entry name" value="THIOREDOXIN_2"/>
    <property type="match status" value="1"/>
</dbReference>
<dbReference type="PANTHER" id="PTHR42852:SF13">
    <property type="entry name" value="PROTEIN DIPZ"/>
    <property type="match status" value="1"/>
</dbReference>
<feature type="domain" description="Thioredoxin" evidence="1">
    <location>
        <begin position="473"/>
        <end position="625"/>
    </location>
</feature>
<dbReference type="InterPro" id="IPR000866">
    <property type="entry name" value="AhpC/TSA"/>
</dbReference>
<accession>A0ABS0ECT9</accession>
<keyword evidence="3" id="KW-1185">Reference proteome</keyword>
<dbReference type="Pfam" id="PF00578">
    <property type="entry name" value="AhpC-TSA"/>
    <property type="match status" value="1"/>
</dbReference>
<dbReference type="InterPro" id="IPR013766">
    <property type="entry name" value="Thioredoxin_domain"/>
</dbReference>
<dbReference type="InterPro" id="IPR036249">
    <property type="entry name" value="Thioredoxin-like_sf"/>
</dbReference>
<organism evidence="2 3">
    <name type="scientific">Winogradskyella marina</name>
    <dbReference type="NCBI Taxonomy" id="2785530"/>
    <lineage>
        <taxon>Bacteria</taxon>
        <taxon>Pseudomonadati</taxon>
        <taxon>Bacteroidota</taxon>
        <taxon>Flavobacteriia</taxon>
        <taxon>Flavobacteriales</taxon>
        <taxon>Flavobacteriaceae</taxon>
        <taxon>Winogradskyella</taxon>
    </lineage>
</organism>
<dbReference type="CDD" id="cd02966">
    <property type="entry name" value="TlpA_like_family"/>
    <property type="match status" value="1"/>
</dbReference>
<sequence length="625" mass="70227">MKKINLAAVVLLLLMACKDDKKTEVQPVDIGDFSFTSPTIKANEPFKITYTGDGDLDDSFYYQVNHAKHYPYDLEFENNSATITVPDSISVIAFNFKVDDTYDDNNADGYLFSVVNSEGQVAKDEDAAKEYYAFSSGKNFGITGDAENALSAIATTIEKHPELTKDWINSHFYLARQVDASQLSDLGDAYLSKYQTTKIESLEDYEMLSRIYSGLRDSERNDSILNIISEKYPNSSLAFRPIINSYFDAKNLDSKETIFKTHKEAILNHSDGKYIIQNIALANYNNGNEDAFHEYLNLMDDAYSKASIYNSIAWPKAEKGEDIEAAMALSKQSLDLVEAEQEALKNKPDFYSPKQYENSLKQTYGMYADTYALLAFKNDDIKEAITYQSIAIEDDANGEMNERYIQYLMADEQYEAVVENATEFIEEGRSTAKLNSYYLEAVKNVDDTKDADMMLAKLEETAKAAEIEALKKTLIDKEAPDFTLKNLDGDDVTLSSLKGKTVILDFWATWCGPCIASFPGMQKAVTKYKNDETIEFLFIDTLEDGKDRIEKVSKFISDNDYDFNVLIDPKEENGNHTVANAFDITGIPTKIIIGPSGRINFISVGFSGSADKEVSKINTMIEIIN</sequence>
<dbReference type="EMBL" id="JADOET010000001">
    <property type="protein sequence ID" value="MBF8148264.1"/>
    <property type="molecule type" value="Genomic_DNA"/>
</dbReference>
<name>A0ABS0ECT9_9FLAO</name>
<protein>
    <submittedName>
        <fullName evidence="2">TlpA family protein disulfide reductase</fullName>
    </submittedName>
</protein>
<evidence type="ECO:0000313" key="2">
    <source>
        <dbReference type="EMBL" id="MBF8148264.1"/>
    </source>
</evidence>
<proteinExistence type="predicted"/>
<dbReference type="RefSeq" id="WP_195869557.1">
    <property type="nucleotide sequence ID" value="NZ_JADOET010000001.1"/>
</dbReference>
<evidence type="ECO:0000259" key="1">
    <source>
        <dbReference type="PROSITE" id="PS51352"/>
    </source>
</evidence>
<evidence type="ECO:0000313" key="3">
    <source>
        <dbReference type="Proteomes" id="UP000611215"/>
    </source>
</evidence>
<dbReference type="InterPro" id="IPR050553">
    <property type="entry name" value="Thioredoxin_ResA/DsbE_sf"/>
</dbReference>
<dbReference type="Proteomes" id="UP000611215">
    <property type="component" value="Unassembled WGS sequence"/>
</dbReference>
<dbReference type="SUPFAM" id="SSF52833">
    <property type="entry name" value="Thioredoxin-like"/>
    <property type="match status" value="1"/>
</dbReference>
<gene>
    <name evidence="2" type="ORF">ITJ86_00040</name>
</gene>
<dbReference type="PANTHER" id="PTHR42852">
    <property type="entry name" value="THIOL:DISULFIDE INTERCHANGE PROTEIN DSBE"/>
    <property type="match status" value="1"/>
</dbReference>
<dbReference type="Gene3D" id="3.40.30.10">
    <property type="entry name" value="Glutaredoxin"/>
    <property type="match status" value="1"/>
</dbReference>
<comment type="caution">
    <text evidence="2">The sequence shown here is derived from an EMBL/GenBank/DDBJ whole genome shotgun (WGS) entry which is preliminary data.</text>
</comment>
<dbReference type="PROSITE" id="PS51257">
    <property type="entry name" value="PROKAR_LIPOPROTEIN"/>
    <property type="match status" value="1"/>
</dbReference>